<name>A0ABS1T5G7_9GAMM</name>
<organism evidence="11 12">
    <name type="scientific">Shewanella schlegeliana</name>
    <dbReference type="NCBI Taxonomy" id="190308"/>
    <lineage>
        <taxon>Bacteria</taxon>
        <taxon>Pseudomonadati</taxon>
        <taxon>Pseudomonadota</taxon>
        <taxon>Gammaproteobacteria</taxon>
        <taxon>Alteromonadales</taxon>
        <taxon>Shewanellaceae</taxon>
        <taxon>Shewanella</taxon>
    </lineage>
</organism>
<dbReference type="InterPro" id="IPR002933">
    <property type="entry name" value="Peptidase_M20"/>
</dbReference>
<comment type="caution">
    <text evidence="11">The sequence shown here is derived from an EMBL/GenBank/DDBJ whole genome shotgun (WGS) entry which is preliminary data.</text>
</comment>
<keyword evidence="8" id="KW-0482">Metalloprotease</keyword>
<evidence type="ECO:0000256" key="3">
    <source>
        <dbReference type="ARBA" id="ARBA00022670"/>
    </source>
</evidence>
<dbReference type="Pfam" id="PF01546">
    <property type="entry name" value="Peptidase_M20"/>
    <property type="match status" value="1"/>
</dbReference>
<protein>
    <submittedName>
        <fullName evidence="11">Dipeptidase</fullName>
    </submittedName>
</protein>
<dbReference type="Proteomes" id="UP000604898">
    <property type="component" value="Unassembled WGS sequence"/>
</dbReference>
<keyword evidence="9" id="KW-0170">Cobalt</keyword>
<keyword evidence="5" id="KW-0378">Hydrolase</keyword>
<dbReference type="Gene3D" id="3.30.70.360">
    <property type="match status" value="2"/>
</dbReference>
<reference evidence="11 12" key="1">
    <citation type="submission" date="2021-01" db="EMBL/GenBank/DDBJ databases">
        <title>Genome sequence of Shewanella schlegeliana JCM 11561.</title>
        <authorList>
            <person name="Zhang H."/>
            <person name="Li C."/>
        </authorList>
    </citation>
    <scope>NUCLEOTIDE SEQUENCE [LARGE SCALE GENOMIC DNA]</scope>
    <source>
        <strain evidence="11 12">JCM 11561</strain>
    </source>
</reference>
<evidence type="ECO:0000313" key="12">
    <source>
        <dbReference type="Proteomes" id="UP000604898"/>
    </source>
</evidence>
<evidence type="ECO:0000256" key="8">
    <source>
        <dbReference type="ARBA" id="ARBA00023049"/>
    </source>
</evidence>
<evidence type="ECO:0000256" key="2">
    <source>
        <dbReference type="ARBA" id="ARBA00006247"/>
    </source>
</evidence>
<evidence type="ECO:0000256" key="9">
    <source>
        <dbReference type="ARBA" id="ARBA00023285"/>
    </source>
</evidence>
<keyword evidence="7" id="KW-0224">Dipeptidase</keyword>
<comment type="similarity">
    <text evidence="2">Belongs to the peptidase M20A family.</text>
</comment>
<dbReference type="InterPro" id="IPR050072">
    <property type="entry name" value="Peptidase_M20A"/>
</dbReference>
<dbReference type="InterPro" id="IPR036264">
    <property type="entry name" value="Bact_exopeptidase_dim_dom"/>
</dbReference>
<evidence type="ECO:0000256" key="4">
    <source>
        <dbReference type="ARBA" id="ARBA00022723"/>
    </source>
</evidence>
<keyword evidence="4" id="KW-0479">Metal-binding</keyword>
<dbReference type="PANTHER" id="PTHR43808">
    <property type="entry name" value="ACETYLORNITHINE DEACETYLASE"/>
    <property type="match status" value="1"/>
</dbReference>
<evidence type="ECO:0000256" key="5">
    <source>
        <dbReference type="ARBA" id="ARBA00022801"/>
    </source>
</evidence>
<accession>A0ABS1T5G7</accession>
<keyword evidence="10" id="KW-0732">Signal</keyword>
<feature type="signal peptide" evidence="10">
    <location>
        <begin position="1"/>
        <end position="23"/>
    </location>
</feature>
<keyword evidence="12" id="KW-1185">Reference proteome</keyword>
<evidence type="ECO:0000256" key="6">
    <source>
        <dbReference type="ARBA" id="ARBA00022833"/>
    </source>
</evidence>
<dbReference type="InterPro" id="IPR010964">
    <property type="entry name" value="M20A_pepV-rel"/>
</dbReference>
<dbReference type="SUPFAM" id="SSF53187">
    <property type="entry name" value="Zn-dependent exopeptidases"/>
    <property type="match status" value="1"/>
</dbReference>
<gene>
    <name evidence="11" type="ORF">JMA39_18425</name>
</gene>
<dbReference type="Gene3D" id="3.40.630.10">
    <property type="entry name" value="Zn peptidases"/>
    <property type="match status" value="1"/>
</dbReference>
<dbReference type="SUPFAM" id="SSF55031">
    <property type="entry name" value="Bacterial exopeptidase dimerisation domain"/>
    <property type="match status" value="1"/>
</dbReference>
<evidence type="ECO:0000256" key="7">
    <source>
        <dbReference type="ARBA" id="ARBA00022997"/>
    </source>
</evidence>
<dbReference type="NCBIfam" id="TIGR01887">
    <property type="entry name" value="dipeptidaselike"/>
    <property type="match status" value="1"/>
</dbReference>
<evidence type="ECO:0000256" key="10">
    <source>
        <dbReference type="SAM" id="SignalP"/>
    </source>
</evidence>
<dbReference type="NCBIfam" id="NF004809">
    <property type="entry name" value="PRK06156.1"/>
    <property type="match status" value="1"/>
</dbReference>
<feature type="chain" id="PRO_5047446922" evidence="10">
    <location>
        <begin position="24"/>
        <end position="504"/>
    </location>
</feature>
<keyword evidence="3" id="KW-0645">Protease</keyword>
<proteinExistence type="inferred from homology"/>
<comment type="cofactor">
    <cofactor evidence="1">
        <name>Zn(2+)</name>
        <dbReference type="ChEBI" id="CHEBI:29105"/>
    </cofactor>
</comment>
<evidence type="ECO:0000256" key="1">
    <source>
        <dbReference type="ARBA" id="ARBA00001947"/>
    </source>
</evidence>
<sequence>MKPYTLILAPVMALSLYCSAVLAVTPQAENVANYAVNTYSEEMVTKLAKLVSFNTQAIEGQTPDTNPEFIGFKSELRVLSQQLGLDYSDHGYVVLIGLGQGPEKLGVITHGDVQPANASLWAQSPYILDRQSEPGKLIGRGTEDDKGPIVTAMYAMKSIKDNHIQLDKRIELMVYMAEESDWQPLRDFLKEFTPADLNITIDAEYPVVTAEKGWSQISFTIPSVPVEEQSKLPQLLDFEGGYFASQVPQQASATLVNVDPQLLLRLKKKANSHKQMQYRFEPKGQKLVIYADGKSAHSSTPEDGVNAVTHLADLLSVQSWPKSTASLTQSFIAQMVGLGIYAEQFGDIAYQDDFMGSMSLASTVVKMGSKGAEITINLRRPKGKEPEQLDRETLAAMDAWQQQHNIQVLALETYWGKPMVMEGAPHLDTLLRVFGHFTGIKDPKPVSIGGSTNSKLFPNALSFGPAMPGKEYTGHTENEFITYEQFMLNLKLYTAAFIELAATN</sequence>
<keyword evidence="6" id="KW-0862">Zinc</keyword>
<dbReference type="EMBL" id="JAESVD010000013">
    <property type="protein sequence ID" value="MBL4915077.1"/>
    <property type="molecule type" value="Genomic_DNA"/>
</dbReference>
<dbReference type="PANTHER" id="PTHR43808:SF31">
    <property type="entry name" value="N-ACETYL-L-CITRULLINE DEACETYLASE"/>
    <property type="match status" value="1"/>
</dbReference>
<evidence type="ECO:0000313" key="11">
    <source>
        <dbReference type="EMBL" id="MBL4915077.1"/>
    </source>
</evidence>